<name>A0A4Z0KJY0_BREAU</name>
<reference evidence="3 4" key="1">
    <citation type="submission" date="2018-10" db="EMBL/GenBank/DDBJ databases">
        <title>Brevibacterium genomes from Austrain hard cheese rinds.</title>
        <authorList>
            <person name="Anast J.M."/>
            <person name="Dzieciol M."/>
            <person name="Schultz D.L."/>
            <person name="Mann E."/>
            <person name="Wagner M."/>
            <person name="Schmitz-Esser S."/>
        </authorList>
    </citation>
    <scope>NUCLEOTIDE SEQUENCE [LARGE SCALE GENOMIC DNA]</scope>
    <source>
        <strain evidence="3 4">L261</strain>
    </source>
</reference>
<dbReference type="PANTHER" id="PTHR46118:SF4">
    <property type="entry name" value="PROTEIN ABHD11"/>
    <property type="match status" value="1"/>
</dbReference>
<dbReference type="Gene3D" id="3.40.50.1820">
    <property type="entry name" value="alpha/beta hydrolase"/>
    <property type="match status" value="1"/>
</dbReference>
<dbReference type="AlphaFoldDB" id="A0A4Z0KJY0"/>
<dbReference type="EMBL" id="RHFF01000007">
    <property type="protein sequence ID" value="TGD39131.1"/>
    <property type="molecule type" value="Genomic_DNA"/>
</dbReference>
<dbReference type="PRINTS" id="PR00111">
    <property type="entry name" value="ABHYDROLASE"/>
</dbReference>
<dbReference type="PRINTS" id="PR00412">
    <property type="entry name" value="EPOXHYDRLASE"/>
</dbReference>
<evidence type="ECO:0000259" key="2">
    <source>
        <dbReference type="Pfam" id="PF00561"/>
    </source>
</evidence>
<dbReference type="Pfam" id="PF00561">
    <property type="entry name" value="Abhydrolase_1"/>
    <property type="match status" value="1"/>
</dbReference>
<proteinExistence type="predicted"/>
<dbReference type="SUPFAM" id="SSF53474">
    <property type="entry name" value="alpha/beta-Hydrolases"/>
    <property type="match status" value="1"/>
</dbReference>
<accession>A0A4Z0KJY0</accession>
<dbReference type="InterPro" id="IPR000073">
    <property type="entry name" value="AB_hydrolase_1"/>
</dbReference>
<dbReference type="InterPro" id="IPR029058">
    <property type="entry name" value="AB_hydrolase_fold"/>
</dbReference>
<dbReference type="Proteomes" id="UP000297736">
    <property type="component" value="Unassembled WGS sequence"/>
</dbReference>
<evidence type="ECO:0000313" key="3">
    <source>
        <dbReference type="EMBL" id="TGD39131.1"/>
    </source>
</evidence>
<gene>
    <name evidence="3" type="ORF">EB834_09110</name>
</gene>
<dbReference type="GO" id="GO:0016787">
    <property type="term" value="F:hydrolase activity"/>
    <property type="evidence" value="ECO:0007669"/>
    <property type="project" value="UniProtKB-KW"/>
</dbReference>
<protein>
    <submittedName>
        <fullName evidence="3">Alpha/beta fold hydrolase</fullName>
    </submittedName>
</protein>
<dbReference type="InterPro" id="IPR000639">
    <property type="entry name" value="Epox_hydrolase-like"/>
</dbReference>
<sequence>MTEIASRLVGDTGPRIVFLHGLFGRGKNFTSIAKALEPEYSSLLIDLPDHGDSEWTEEFSYIGIADSVAEKIAEVTAPDDLPVHLVGHSLGGKVAMVLALRHPELIDRLVVVDIAPQAGGSLGVFEHLLSSLKALDLDEITNRSEADRALQGPIPEDTIRGFLLQNLRPTSAGYAWQPNLDLLYRSLPAIGDFPDMDGHSFDHPVLWVAGERSDYVSRDDLPAMRTLFPRTTLLTVKGSGHWVHSEKPEAFVSALRTFLARA</sequence>
<comment type="caution">
    <text evidence="3">The sequence shown here is derived from an EMBL/GenBank/DDBJ whole genome shotgun (WGS) entry which is preliminary data.</text>
</comment>
<evidence type="ECO:0000313" key="4">
    <source>
        <dbReference type="Proteomes" id="UP000297736"/>
    </source>
</evidence>
<dbReference type="RefSeq" id="WP_135447271.1">
    <property type="nucleotide sequence ID" value="NZ_JBQDCY010000072.1"/>
</dbReference>
<dbReference type="PANTHER" id="PTHR46118">
    <property type="entry name" value="PROTEIN ABHD11"/>
    <property type="match status" value="1"/>
</dbReference>
<keyword evidence="1 3" id="KW-0378">Hydrolase</keyword>
<evidence type="ECO:0000256" key="1">
    <source>
        <dbReference type="ARBA" id="ARBA00022801"/>
    </source>
</evidence>
<feature type="domain" description="AB hydrolase-1" evidence="2">
    <location>
        <begin position="14"/>
        <end position="248"/>
    </location>
</feature>
<organism evidence="3 4">
    <name type="scientific">Brevibacterium aurantiacum</name>
    <dbReference type="NCBI Taxonomy" id="273384"/>
    <lineage>
        <taxon>Bacteria</taxon>
        <taxon>Bacillati</taxon>
        <taxon>Actinomycetota</taxon>
        <taxon>Actinomycetes</taxon>
        <taxon>Micrococcales</taxon>
        <taxon>Brevibacteriaceae</taxon>
        <taxon>Brevibacterium</taxon>
    </lineage>
</organism>